<dbReference type="Gene3D" id="1.20.1250.20">
    <property type="entry name" value="MFS general substrate transporter like domains"/>
    <property type="match status" value="2"/>
</dbReference>
<feature type="transmembrane region" description="Helical" evidence="6">
    <location>
        <begin position="187"/>
        <end position="209"/>
    </location>
</feature>
<sequence>MTLFILVLSLCAVIFNLTLPIMAGLYIVGDLGSSTFLSVYGVSFFCIGNVLGMPLGKPNMTRLSAVQLYLLCLVLMTLFSWQCATSQDYFHFILFRLLEGFASGPLYLIILGSLIPSICSPQKQANLLPVIFVCFTFIPVLGASWGGWIAYSYNWRLLFFANIPWCLLLIIYISYKFKDFHKPTEKIVFDGIGYTLYFIGVFFISSALITGQELDWFRSSLINFLIVSGSLSLLFFIVYSLSSPNPIIDLKLLKNFYFSFAMFNIGFLFGMYFGMVILLSLWLKLYVNYTPNWIALIIGTMAFAAWVPFFLNYKRFDPRLPLAIALIFFAISCFYTTSFNTEINFNRIAFSRILAGLGLPLFLPPLFRFSIQDLPSDKRGESANFFHIIRLLSSGLGASLFVILWHRRQVFYYERLGENLTAFSHNTINFLNRAQQWHAEGKKAIAQLNFFLTRQATALALDDCFYLMGWLSLFLLVILLFTYYPLQVRAKPLTNPG</sequence>
<keyword evidence="4 6" id="KW-1133">Transmembrane helix</keyword>
<feature type="transmembrane region" description="Helical" evidence="6">
    <location>
        <begin position="293"/>
        <end position="313"/>
    </location>
</feature>
<feature type="transmembrane region" description="Helical" evidence="6">
    <location>
        <begin position="388"/>
        <end position="406"/>
    </location>
</feature>
<evidence type="ECO:0000256" key="1">
    <source>
        <dbReference type="ARBA" id="ARBA00004141"/>
    </source>
</evidence>
<gene>
    <name evidence="8" type="ORF">PXX05_09975</name>
</gene>
<protein>
    <submittedName>
        <fullName evidence="8">MFS transporter</fullName>
    </submittedName>
</protein>
<keyword evidence="2" id="KW-0813">Transport</keyword>
<keyword evidence="3 6" id="KW-0812">Transmembrane</keyword>
<feature type="transmembrane region" description="Helical" evidence="6">
    <location>
        <begin position="262"/>
        <end position="287"/>
    </location>
</feature>
<organism evidence="8 9">
    <name type="scientific">Legionella cardiaca</name>
    <dbReference type="NCBI Taxonomy" id="1071983"/>
    <lineage>
        <taxon>Bacteria</taxon>
        <taxon>Pseudomonadati</taxon>
        <taxon>Pseudomonadota</taxon>
        <taxon>Gammaproteobacteria</taxon>
        <taxon>Legionellales</taxon>
        <taxon>Legionellaceae</taxon>
        <taxon>Legionella</taxon>
    </lineage>
</organism>
<dbReference type="InterPro" id="IPR020846">
    <property type="entry name" value="MFS_dom"/>
</dbReference>
<dbReference type="PANTHER" id="PTHR42718:SF9">
    <property type="entry name" value="MAJOR FACILITATOR SUPERFAMILY MULTIDRUG TRANSPORTER MFSC"/>
    <property type="match status" value="1"/>
</dbReference>
<dbReference type="Proteomes" id="UP001222087">
    <property type="component" value="Chromosome"/>
</dbReference>
<dbReference type="PROSITE" id="PS50850">
    <property type="entry name" value="MFS"/>
    <property type="match status" value="1"/>
</dbReference>
<evidence type="ECO:0000259" key="7">
    <source>
        <dbReference type="PROSITE" id="PS50850"/>
    </source>
</evidence>
<feature type="transmembrane region" description="Helical" evidence="6">
    <location>
        <begin position="63"/>
        <end position="81"/>
    </location>
</feature>
<evidence type="ECO:0000256" key="5">
    <source>
        <dbReference type="ARBA" id="ARBA00023136"/>
    </source>
</evidence>
<feature type="transmembrane region" description="Helical" evidence="6">
    <location>
        <begin position="93"/>
        <end position="115"/>
    </location>
</feature>
<dbReference type="InterPro" id="IPR011701">
    <property type="entry name" value="MFS"/>
</dbReference>
<feature type="transmembrane region" description="Helical" evidence="6">
    <location>
        <begin position="320"/>
        <end position="337"/>
    </location>
</feature>
<feature type="transmembrane region" description="Helical" evidence="6">
    <location>
        <begin position="349"/>
        <end position="367"/>
    </location>
</feature>
<evidence type="ECO:0000256" key="4">
    <source>
        <dbReference type="ARBA" id="ARBA00022989"/>
    </source>
</evidence>
<evidence type="ECO:0000313" key="8">
    <source>
        <dbReference type="EMBL" id="WED42253.1"/>
    </source>
</evidence>
<evidence type="ECO:0000313" key="9">
    <source>
        <dbReference type="Proteomes" id="UP001222087"/>
    </source>
</evidence>
<keyword evidence="5 6" id="KW-0472">Membrane</keyword>
<proteinExistence type="predicted"/>
<dbReference type="RefSeq" id="WP_275088078.1">
    <property type="nucleotide sequence ID" value="NZ_CP119078.1"/>
</dbReference>
<evidence type="ECO:0000256" key="2">
    <source>
        <dbReference type="ARBA" id="ARBA00022448"/>
    </source>
</evidence>
<feature type="transmembrane region" description="Helical" evidence="6">
    <location>
        <begin position="465"/>
        <end position="486"/>
    </location>
</feature>
<dbReference type="EMBL" id="CP119078">
    <property type="protein sequence ID" value="WED42253.1"/>
    <property type="molecule type" value="Genomic_DNA"/>
</dbReference>
<comment type="subcellular location">
    <subcellularLocation>
        <location evidence="1">Membrane</location>
        <topology evidence="1">Multi-pass membrane protein</topology>
    </subcellularLocation>
</comment>
<feature type="transmembrane region" description="Helical" evidence="6">
    <location>
        <begin position="157"/>
        <end position="175"/>
    </location>
</feature>
<evidence type="ECO:0000256" key="6">
    <source>
        <dbReference type="SAM" id="Phobius"/>
    </source>
</evidence>
<dbReference type="PANTHER" id="PTHR42718">
    <property type="entry name" value="MAJOR FACILITATOR SUPERFAMILY MULTIDRUG TRANSPORTER MFSC"/>
    <property type="match status" value="1"/>
</dbReference>
<dbReference type="SUPFAM" id="SSF103473">
    <property type="entry name" value="MFS general substrate transporter"/>
    <property type="match status" value="1"/>
</dbReference>
<keyword evidence="9" id="KW-1185">Reference proteome</keyword>
<dbReference type="Pfam" id="PF07690">
    <property type="entry name" value="MFS_1"/>
    <property type="match status" value="1"/>
</dbReference>
<feature type="transmembrane region" description="Helical" evidence="6">
    <location>
        <begin position="33"/>
        <end position="51"/>
    </location>
</feature>
<feature type="transmembrane region" description="Helical" evidence="6">
    <location>
        <begin position="221"/>
        <end position="241"/>
    </location>
</feature>
<reference evidence="8 9" key="1">
    <citation type="submission" date="2023-02" db="EMBL/GenBank/DDBJ databases">
        <title>Genome Sequence of L. cardiaca H63T.</title>
        <authorList>
            <person name="Lopez A.E."/>
            <person name="Cianciotto N.P."/>
        </authorList>
    </citation>
    <scope>NUCLEOTIDE SEQUENCE [LARGE SCALE GENOMIC DNA]</scope>
    <source>
        <strain evidence="8 9">H63</strain>
    </source>
</reference>
<accession>A0ABY8ANY4</accession>
<dbReference type="InterPro" id="IPR036259">
    <property type="entry name" value="MFS_trans_sf"/>
</dbReference>
<name>A0ABY8ANY4_9GAMM</name>
<feature type="transmembrane region" description="Helical" evidence="6">
    <location>
        <begin position="127"/>
        <end position="151"/>
    </location>
</feature>
<feature type="domain" description="Major facilitator superfamily (MFS) profile" evidence="7">
    <location>
        <begin position="1"/>
        <end position="487"/>
    </location>
</feature>
<evidence type="ECO:0000256" key="3">
    <source>
        <dbReference type="ARBA" id="ARBA00022692"/>
    </source>
</evidence>